<keyword evidence="1" id="KW-0472">Membrane</keyword>
<keyword evidence="3" id="KW-1185">Reference proteome</keyword>
<organism evidence="2 3">
    <name type="scientific">Paenibacillus algorifonticola</name>
    <dbReference type="NCBI Taxonomy" id="684063"/>
    <lineage>
        <taxon>Bacteria</taxon>
        <taxon>Bacillati</taxon>
        <taxon>Bacillota</taxon>
        <taxon>Bacilli</taxon>
        <taxon>Bacillales</taxon>
        <taxon>Paenibacillaceae</taxon>
        <taxon>Paenibacillus</taxon>
    </lineage>
</organism>
<dbReference type="EMBL" id="FONN01000013">
    <property type="protein sequence ID" value="SFF09262.1"/>
    <property type="molecule type" value="Genomic_DNA"/>
</dbReference>
<proteinExistence type="predicted"/>
<evidence type="ECO:0000256" key="1">
    <source>
        <dbReference type="SAM" id="Phobius"/>
    </source>
</evidence>
<dbReference type="RefSeq" id="WP_046232809.1">
    <property type="nucleotide sequence ID" value="NZ_FONN01000013.1"/>
</dbReference>
<dbReference type="Proteomes" id="UP000183410">
    <property type="component" value="Unassembled WGS sequence"/>
</dbReference>
<accession>A0A1I2FV57</accession>
<feature type="transmembrane region" description="Helical" evidence="1">
    <location>
        <begin position="7"/>
        <end position="26"/>
    </location>
</feature>
<name>A0A1I2FV57_9BACL</name>
<gene>
    <name evidence="2" type="ORF">SAMN04487969_113168</name>
</gene>
<sequence>MKGIIGSFSIFIIYLCSGIFLGTWPFKYGYESWTIYLISYSIISIMLYYSSKIVNRYRGIKGIIICLLWVSISTIYGVIKMKEDHDLFFSGDWNKFFGWEFVLWEAGIPIYIGTSQLVFIGGYFSIRTVILANNLRDDSNKRIR</sequence>
<reference evidence="3" key="1">
    <citation type="submission" date="2016-10" db="EMBL/GenBank/DDBJ databases">
        <authorList>
            <person name="Varghese N."/>
            <person name="Submissions S."/>
        </authorList>
    </citation>
    <scope>NUCLEOTIDE SEQUENCE [LARGE SCALE GENOMIC DNA]</scope>
    <source>
        <strain evidence="3">CGMCC 1.10223</strain>
    </source>
</reference>
<feature type="transmembrane region" description="Helical" evidence="1">
    <location>
        <begin position="32"/>
        <end position="50"/>
    </location>
</feature>
<protein>
    <submittedName>
        <fullName evidence="2">Uncharacterized protein</fullName>
    </submittedName>
</protein>
<evidence type="ECO:0000313" key="2">
    <source>
        <dbReference type="EMBL" id="SFF09262.1"/>
    </source>
</evidence>
<keyword evidence="1" id="KW-0812">Transmembrane</keyword>
<evidence type="ECO:0000313" key="3">
    <source>
        <dbReference type="Proteomes" id="UP000183410"/>
    </source>
</evidence>
<keyword evidence="1" id="KW-1133">Transmembrane helix</keyword>
<dbReference type="AlphaFoldDB" id="A0A1I2FV57"/>
<feature type="transmembrane region" description="Helical" evidence="1">
    <location>
        <begin position="62"/>
        <end position="81"/>
    </location>
</feature>
<feature type="transmembrane region" description="Helical" evidence="1">
    <location>
        <begin position="101"/>
        <end position="126"/>
    </location>
</feature>
<dbReference type="OrthoDB" id="2660970at2"/>